<protein>
    <recommendedName>
        <fullName evidence="9">Peptidase S1 domain-containing protein</fullName>
    </recommendedName>
</protein>
<evidence type="ECO:0000313" key="10">
    <source>
        <dbReference type="EMBL" id="KAJ9575343.1"/>
    </source>
</evidence>
<sequence length="271" mass="30375">GQCGRPLVRTNPLIFYGEPTIRGQWPWHAAIYRQENRGTSKYICGGSFIGTRSILTAAHCVTKNGRTIRDAKEFVIYLGKYDLRNRRETDVQDFDVNSVFVHPDYNATKLQADVAILVLASSVKITEFVRPVCLWNLRDVTLQSIVQQVGVVVGWGLDENINIGERLKMVKMPIVNQTTCLWSNPSFFSQFTSETTFCAGYRNGSSVCNGDSGGGLVLPEEQADGSVTWMLRGIVSSSKPGDSIKEICDNQNYIIFTDAAQYLVWIRRIFI</sequence>
<organism evidence="10 11">
    <name type="scientific">Diploptera punctata</name>
    <name type="common">Pacific beetle cockroach</name>
    <dbReference type="NCBI Taxonomy" id="6984"/>
    <lineage>
        <taxon>Eukaryota</taxon>
        <taxon>Metazoa</taxon>
        <taxon>Ecdysozoa</taxon>
        <taxon>Arthropoda</taxon>
        <taxon>Hexapoda</taxon>
        <taxon>Insecta</taxon>
        <taxon>Pterygota</taxon>
        <taxon>Neoptera</taxon>
        <taxon>Polyneoptera</taxon>
        <taxon>Dictyoptera</taxon>
        <taxon>Blattodea</taxon>
        <taxon>Blaberoidea</taxon>
        <taxon>Blaberidae</taxon>
        <taxon>Diplopterinae</taxon>
        <taxon>Diploptera</taxon>
    </lineage>
</organism>
<keyword evidence="2" id="KW-0964">Secreted</keyword>
<gene>
    <name evidence="10" type="ORF">L9F63_025711</name>
</gene>
<dbReference type="InterPro" id="IPR001314">
    <property type="entry name" value="Peptidase_S1A"/>
</dbReference>
<evidence type="ECO:0000256" key="3">
    <source>
        <dbReference type="ARBA" id="ARBA00022670"/>
    </source>
</evidence>
<dbReference type="GO" id="GO:0006508">
    <property type="term" value="P:proteolysis"/>
    <property type="evidence" value="ECO:0007669"/>
    <property type="project" value="UniProtKB-KW"/>
</dbReference>
<dbReference type="FunFam" id="2.40.10.10:FF:000146">
    <property type="entry name" value="Serine protease 53"/>
    <property type="match status" value="1"/>
</dbReference>
<reference evidence="10" key="2">
    <citation type="submission" date="2023-05" db="EMBL/GenBank/DDBJ databases">
        <authorList>
            <person name="Fouks B."/>
        </authorList>
    </citation>
    <scope>NUCLEOTIDE SEQUENCE</scope>
    <source>
        <strain evidence="10">Stay&amp;Tobe</strain>
        <tissue evidence="10">Testes</tissue>
    </source>
</reference>
<evidence type="ECO:0000256" key="6">
    <source>
        <dbReference type="ARBA" id="ARBA00022825"/>
    </source>
</evidence>
<dbReference type="PANTHER" id="PTHR24260">
    <property type="match status" value="1"/>
</dbReference>
<proteinExistence type="predicted"/>
<reference evidence="10" key="1">
    <citation type="journal article" date="2023" name="IScience">
        <title>Live-bearing cockroach genome reveals convergent evolutionary mechanisms linked to viviparity in insects and beyond.</title>
        <authorList>
            <person name="Fouks B."/>
            <person name="Harrison M.C."/>
            <person name="Mikhailova A.A."/>
            <person name="Marchal E."/>
            <person name="English S."/>
            <person name="Carruthers M."/>
            <person name="Jennings E.C."/>
            <person name="Chiamaka E.L."/>
            <person name="Frigard R.A."/>
            <person name="Pippel M."/>
            <person name="Attardo G.M."/>
            <person name="Benoit J.B."/>
            <person name="Bornberg-Bauer E."/>
            <person name="Tobe S.S."/>
        </authorList>
    </citation>
    <scope>NUCLEOTIDE SEQUENCE</scope>
    <source>
        <strain evidence="10">Stay&amp;Tobe</strain>
    </source>
</reference>
<dbReference type="SMART" id="SM00020">
    <property type="entry name" value="Tryp_SPc"/>
    <property type="match status" value="1"/>
</dbReference>
<dbReference type="Pfam" id="PF00089">
    <property type="entry name" value="Trypsin"/>
    <property type="match status" value="1"/>
</dbReference>
<evidence type="ECO:0000256" key="2">
    <source>
        <dbReference type="ARBA" id="ARBA00022525"/>
    </source>
</evidence>
<dbReference type="GO" id="GO:0005576">
    <property type="term" value="C:extracellular region"/>
    <property type="evidence" value="ECO:0007669"/>
    <property type="project" value="UniProtKB-SubCell"/>
</dbReference>
<dbReference type="EMBL" id="JASPKZ010009965">
    <property type="protein sequence ID" value="KAJ9575343.1"/>
    <property type="molecule type" value="Genomic_DNA"/>
</dbReference>
<feature type="non-terminal residue" evidence="10">
    <location>
        <position position="1"/>
    </location>
</feature>
<dbReference type="GO" id="GO:0004252">
    <property type="term" value="F:serine-type endopeptidase activity"/>
    <property type="evidence" value="ECO:0007669"/>
    <property type="project" value="InterPro"/>
</dbReference>
<name>A0AAD7Z7F7_DIPPU</name>
<evidence type="ECO:0000256" key="7">
    <source>
        <dbReference type="ARBA" id="ARBA00023145"/>
    </source>
</evidence>
<dbReference type="CDD" id="cd00190">
    <property type="entry name" value="Tryp_SPc"/>
    <property type="match status" value="1"/>
</dbReference>
<dbReference type="InterPro" id="IPR009003">
    <property type="entry name" value="Peptidase_S1_PA"/>
</dbReference>
<evidence type="ECO:0000256" key="1">
    <source>
        <dbReference type="ARBA" id="ARBA00004613"/>
    </source>
</evidence>
<keyword evidence="6" id="KW-0720">Serine protease</keyword>
<dbReference type="Gene3D" id="2.40.10.10">
    <property type="entry name" value="Trypsin-like serine proteases"/>
    <property type="match status" value="1"/>
</dbReference>
<dbReference type="InterPro" id="IPR001254">
    <property type="entry name" value="Trypsin_dom"/>
</dbReference>
<evidence type="ECO:0000259" key="9">
    <source>
        <dbReference type="PROSITE" id="PS50240"/>
    </source>
</evidence>
<dbReference type="SUPFAM" id="SSF50494">
    <property type="entry name" value="Trypsin-like serine proteases"/>
    <property type="match status" value="1"/>
</dbReference>
<keyword evidence="8" id="KW-1015">Disulfide bond</keyword>
<keyword evidence="3" id="KW-0645">Protease</keyword>
<keyword evidence="7" id="KW-0865">Zymogen</keyword>
<feature type="domain" description="Peptidase S1" evidence="9">
    <location>
        <begin position="14"/>
        <end position="271"/>
    </location>
</feature>
<dbReference type="AlphaFoldDB" id="A0AAD7Z7F7"/>
<keyword evidence="4" id="KW-0732">Signal</keyword>
<evidence type="ECO:0000256" key="5">
    <source>
        <dbReference type="ARBA" id="ARBA00022801"/>
    </source>
</evidence>
<evidence type="ECO:0000256" key="4">
    <source>
        <dbReference type="ARBA" id="ARBA00022729"/>
    </source>
</evidence>
<dbReference type="InterPro" id="IPR043504">
    <property type="entry name" value="Peptidase_S1_PA_chymotrypsin"/>
</dbReference>
<dbReference type="PROSITE" id="PS50240">
    <property type="entry name" value="TRYPSIN_DOM"/>
    <property type="match status" value="1"/>
</dbReference>
<keyword evidence="11" id="KW-1185">Reference proteome</keyword>
<dbReference type="PRINTS" id="PR00722">
    <property type="entry name" value="CHYMOTRYPSIN"/>
</dbReference>
<accession>A0AAD7Z7F7</accession>
<comment type="caution">
    <text evidence="10">The sequence shown here is derived from an EMBL/GenBank/DDBJ whole genome shotgun (WGS) entry which is preliminary data.</text>
</comment>
<evidence type="ECO:0000256" key="8">
    <source>
        <dbReference type="ARBA" id="ARBA00023157"/>
    </source>
</evidence>
<dbReference type="InterPro" id="IPR018114">
    <property type="entry name" value="TRYPSIN_HIS"/>
</dbReference>
<dbReference type="Proteomes" id="UP001233999">
    <property type="component" value="Unassembled WGS sequence"/>
</dbReference>
<comment type="subcellular location">
    <subcellularLocation>
        <location evidence="1">Secreted</location>
    </subcellularLocation>
</comment>
<evidence type="ECO:0000313" key="11">
    <source>
        <dbReference type="Proteomes" id="UP001233999"/>
    </source>
</evidence>
<dbReference type="PROSITE" id="PS00134">
    <property type="entry name" value="TRYPSIN_HIS"/>
    <property type="match status" value="1"/>
</dbReference>
<dbReference type="PANTHER" id="PTHR24260:SF143">
    <property type="entry name" value="SERINE PROTEASE GD-LIKE PROTEIN"/>
    <property type="match status" value="1"/>
</dbReference>
<dbReference type="InterPro" id="IPR051333">
    <property type="entry name" value="CLIP_Serine_Protease"/>
</dbReference>
<keyword evidence="5" id="KW-0378">Hydrolase</keyword>